<dbReference type="Pfam" id="PF12866">
    <property type="entry name" value="DUF3823"/>
    <property type="match status" value="1"/>
</dbReference>
<sequence>MKTKISISLLVLTVILLCASCEFDNYDEPNVMFTGRLVDGDQVLNTKRGIVFKLFQYREDGFISAGSTWISVYMDQEGNFSSLLFPGRYKMVVNTNNGDIEDADIYSAYTWKDFAPVSKETGLLDTIYVMLDKNRTMEFQVSPYYRFENAKAFFRNDSIITNFSIRKLVDDEASTLDLSMRNVSLFVSPTMHINWNTESFVNMSKKVIIAYKDLKTGEATDALELGYPLSKYYSNDSYVNNYRNYAYLRLGISTNAFGGVYNYSSILKVEGIPEDVIKKYK</sequence>
<dbReference type="GeneID" id="93114928"/>
<accession>A0A7J4XDM0</accession>
<feature type="chain" id="PRO_5029724792" evidence="1">
    <location>
        <begin position="24"/>
        <end position="281"/>
    </location>
</feature>
<name>A0A7J4XDM0_9BACE</name>
<protein>
    <submittedName>
        <fullName evidence="3">DUF3823 domain-containing protein</fullName>
    </submittedName>
</protein>
<proteinExistence type="predicted"/>
<dbReference type="Gene3D" id="2.60.40.2060">
    <property type="match status" value="1"/>
</dbReference>
<reference evidence="3 4" key="1">
    <citation type="journal article" date="2019" name="Nat. Med.">
        <title>A library of human gut bacterial isolates paired with longitudinal multiomics data enables mechanistic microbiome research.</title>
        <authorList>
            <person name="Poyet M."/>
            <person name="Groussin M."/>
            <person name="Gibbons S.M."/>
            <person name="Avila-Pacheco J."/>
            <person name="Jiang X."/>
            <person name="Kearney S.M."/>
            <person name="Perrotta A.R."/>
            <person name="Berdy B."/>
            <person name="Zhao S."/>
            <person name="Lieberman T.D."/>
            <person name="Swanson P.K."/>
            <person name="Smith M."/>
            <person name="Roesemann S."/>
            <person name="Alexander J.E."/>
            <person name="Rich S.A."/>
            <person name="Livny J."/>
            <person name="Vlamakis H."/>
            <person name="Clish C."/>
            <person name="Bullock K."/>
            <person name="Deik A."/>
            <person name="Scott J."/>
            <person name="Pierce K.A."/>
            <person name="Xavier R.J."/>
            <person name="Alm E.J."/>
        </authorList>
    </citation>
    <scope>NUCLEOTIDE SEQUENCE [LARGE SCALE GENOMIC DNA]</scope>
    <source>
        <strain evidence="3 4">BIOML-A10</strain>
    </source>
</reference>
<evidence type="ECO:0000313" key="3">
    <source>
        <dbReference type="EMBL" id="KAA3758235.1"/>
    </source>
</evidence>
<dbReference type="InterPro" id="IPR024278">
    <property type="entry name" value="DUF3823_N"/>
</dbReference>
<evidence type="ECO:0000313" key="4">
    <source>
        <dbReference type="Proteomes" id="UP000422221"/>
    </source>
</evidence>
<organism evidence="3 4">
    <name type="scientific">Bacteroides salyersiae</name>
    <dbReference type="NCBI Taxonomy" id="291644"/>
    <lineage>
        <taxon>Bacteria</taxon>
        <taxon>Pseudomonadati</taxon>
        <taxon>Bacteroidota</taxon>
        <taxon>Bacteroidia</taxon>
        <taxon>Bacteroidales</taxon>
        <taxon>Bacteroidaceae</taxon>
        <taxon>Bacteroides</taxon>
    </lineage>
</organism>
<evidence type="ECO:0000259" key="2">
    <source>
        <dbReference type="Pfam" id="PF12866"/>
    </source>
</evidence>
<feature type="signal peptide" evidence="1">
    <location>
        <begin position="1"/>
        <end position="23"/>
    </location>
</feature>
<evidence type="ECO:0000256" key="1">
    <source>
        <dbReference type="SAM" id="SignalP"/>
    </source>
</evidence>
<dbReference type="Gene3D" id="2.60.40.1120">
    <property type="entry name" value="Carboxypeptidase-like, regulatory domain"/>
    <property type="match status" value="1"/>
</dbReference>
<dbReference type="EMBL" id="VWMK01000028">
    <property type="protein sequence ID" value="KAA3758235.1"/>
    <property type="molecule type" value="Genomic_DNA"/>
</dbReference>
<keyword evidence="1" id="KW-0732">Signal</keyword>
<dbReference type="AlphaFoldDB" id="A0A7J4XDM0"/>
<feature type="domain" description="DUF3823" evidence="2">
    <location>
        <begin position="32"/>
        <end position="141"/>
    </location>
</feature>
<gene>
    <name evidence="3" type="ORF">F3F73_21095</name>
</gene>
<dbReference type="RefSeq" id="WP_007479671.1">
    <property type="nucleotide sequence ID" value="NZ_CAXSTI010000007.1"/>
</dbReference>
<comment type="caution">
    <text evidence="3">The sequence shown here is derived from an EMBL/GenBank/DDBJ whole genome shotgun (WGS) entry which is preliminary data.</text>
</comment>
<dbReference type="Proteomes" id="UP000422221">
    <property type="component" value="Unassembled WGS sequence"/>
</dbReference>